<keyword evidence="4" id="KW-1185">Reference proteome</keyword>
<feature type="non-terminal residue" evidence="3">
    <location>
        <position position="1"/>
    </location>
</feature>
<name>A0A843UPK8_COLES</name>
<accession>A0A843UPK8</accession>
<gene>
    <name evidence="3" type="ORF">Taro_014244</name>
</gene>
<dbReference type="AlphaFoldDB" id="A0A843UPK8"/>
<feature type="region of interest" description="Disordered" evidence="1">
    <location>
        <begin position="447"/>
        <end position="479"/>
    </location>
</feature>
<dbReference type="OrthoDB" id="1750196at2759"/>
<evidence type="ECO:0000313" key="3">
    <source>
        <dbReference type="EMBL" id="MQL81779.1"/>
    </source>
</evidence>
<sequence length="574" mass="64978">MSFPIPWVTPLPMPALPKIYVPPSEMLSYQLYDGTGNPYIHVKEFLYESSHWQRDPITLAYLFRKSLDGPELEWFYSLEPREAGDFRSLHKKFLQRYKDRVSPYLSITDLASEKMGANEVFVQFADRWRSMAAQLQRELSESEQIKIIISNSTPRFRHILAMNQITSMEELYERGRYIQAHLMDSPIAELFDQIKPRENESVDAIHHPPHQHTTSTSYAPPHTPIHHNMPPPRRPLIRPPRTQQPPTGPYGSPIFNEEAPAPYVAPAPAPMPAPMPPPLQPQQPPPPPQPVARAEVASTQSLRETTWCYNDEPSEVMFVRHLPTPSALPSITIKPSTIKPPPIITPTIAPPITSTPLAVEPEQIFPFIPITPPQAIQLSTPSASTPIQRSRRKFLRSNKQRQWKKEAPGPDMLFKIQDCIPCMPIIVKIPGKFTQQKSPPPIMTVKRPYTHRESNPPSSHDPSHHCCEPSHSSEGVSFSHSKAKSLAQSIAQGVVPPSISHIIQSLVTIPSLLLPILPVELPTLSVSYIPRELPPPFETPTEVNNLPIIESRAITRRRARPSARWAHFVRKYLR</sequence>
<protein>
    <recommendedName>
        <fullName evidence="2">Retrotransposon gag domain-containing protein</fullName>
    </recommendedName>
</protein>
<feature type="region of interest" description="Disordered" evidence="1">
    <location>
        <begin position="207"/>
        <end position="299"/>
    </location>
</feature>
<proteinExistence type="predicted"/>
<comment type="caution">
    <text evidence="3">The sequence shown here is derived from an EMBL/GenBank/DDBJ whole genome shotgun (WGS) entry which is preliminary data.</text>
</comment>
<dbReference type="EMBL" id="NMUH01000587">
    <property type="protein sequence ID" value="MQL81779.1"/>
    <property type="molecule type" value="Genomic_DNA"/>
</dbReference>
<organism evidence="3 4">
    <name type="scientific">Colocasia esculenta</name>
    <name type="common">Wild taro</name>
    <name type="synonym">Arum esculentum</name>
    <dbReference type="NCBI Taxonomy" id="4460"/>
    <lineage>
        <taxon>Eukaryota</taxon>
        <taxon>Viridiplantae</taxon>
        <taxon>Streptophyta</taxon>
        <taxon>Embryophyta</taxon>
        <taxon>Tracheophyta</taxon>
        <taxon>Spermatophyta</taxon>
        <taxon>Magnoliopsida</taxon>
        <taxon>Liliopsida</taxon>
        <taxon>Araceae</taxon>
        <taxon>Aroideae</taxon>
        <taxon>Colocasieae</taxon>
        <taxon>Colocasia</taxon>
    </lineage>
</organism>
<feature type="compositionally biased region" description="Pro residues" evidence="1">
    <location>
        <begin position="263"/>
        <end position="290"/>
    </location>
</feature>
<dbReference type="Pfam" id="PF03732">
    <property type="entry name" value="Retrotrans_gag"/>
    <property type="match status" value="1"/>
</dbReference>
<dbReference type="InterPro" id="IPR005162">
    <property type="entry name" value="Retrotrans_gag_dom"/>
</dbReference>
<dbReference type="Proteomes" id="UP000652761">
    <property type="component" value="Unassembled WGS sequence"/>
</dbReference>
<evidence type="ECO:0000313" key="4">
    <source>
        <dbReference type="Proteomes" id="UP000652761"/>
    </source>
</evidence>
<evidence type="ECO:0000256" key="1">
    <source>
        <dbReference type="SAM" id="MobiDB-lite"/>
    </source>
</evidence>
<feature type="domain" description="Retrotransposon gag" evidence="2">
    <location>
        <begin position="62"/>
        <end position="146"/>
    </location>
</feature>
<reference evidence="3" key="1">
    <citation type="submission" date="2017-07" db="EMBL/GenBank/DDBJ databases">
        <title>Taro Niue Genome Assembly and Annotation.</title>
        <authorList>
            <person name="Atibalentja N."/>
            <person name="Keating K."/>
            <person name="Fields C.J."/>
        </authorList>
    </citation>
    <scope>NUCLEOTIDE SEQUENCE</scope>
    <source>
        <strain evidence="3">Niue_2</strain>
        <tissue evidence="3">Leaf</tissue>
    </source>
</reference>
<feature type="compositionally biased region" description="Low complexity" evidence="1">
    <location>
        <begin position="469"/>
        <end position="479"/>
    </location>
</feature>
<feature type="compositionally biased region" description="Pro residues" evidence="1">
    <location>
        <begin position="229"/>
        <end position="248"/>
    </location>
</feature>
<evidence type="ECO:0000259" key="2">
    <source>
        <dbReference type="Pfam" id="PF03732"/>
    </source>
</evidence>